<evidence type="ECO:0000313" key="3">
    <source>
        <dbReference type="Proteomes" id="UP000054630"/>
    </source>
</evidence>
<feature type="region of interest" description="Disordered" evidence="1">
    <location>
        <begin position="58"/>
        <end position="78"/>
    </location>
</feature>
<feature type="compositionally biased region" description="Basic and acidic residues" evidence="1">
    <location>
        <begin position="15"/>
        <end position="28"/>
    </location>
</feature>
<sequence>METMHVDQESQNGDQGRHEAQNCPKADPKRDKVVIFRAHEQTTTRISAMGNVAHLGVRAGHRHERGPALARTSEPRRGRLVERRRASAGWSYGRRAETAAGVVVAAALLLLSLVRIHAQLIRLTEDWQLVAVQIRGPFETVLAHQWRAAGPGPFAYRSAGRQRFRIIRYANRRVHAAEEKTQIRTAVDFDQRPELMCIRDFFLGLVVELVGHLGHIVADRLAHRDADLLTSSVLSLLTSVGERFAERDHRNCVIKLQ</sequence>
<gene>
    <name evidence="2" type="ORF">T07_4604</name>
</gene>
<proteinExistence type="predicted"/>
<dbReference type="AlphaFoldDB" id="A0A0V0SK32"/>
<feature type="region of interest" description="Disordered" evidence="1">
    <location>
        <begin position="1"/>
        <end position="28"/>
    </location>
</feature>
<protein>
    <submittedName>
        <fullName evidence="2">Uncharacterized protein</fullName>
    </submittedName>
</protein>
<reference evidence="2 3" key="1">
    <citation type="submission" date="2015-01" db="EMBL/GenBank/DDBJ databases">
        <title>Evolution of Trichinella species and genotypes.</title>
        <authorList>
            <person name="Korhonen P.K."/>
            <person name="Edoardo P."/>
            <person name="Giuseppe L.R."/>
            <person name="Gasser R.B."/>
        </authorList>
    </citation>
    <scope>NUCLEOTIDE SEQUENCE [LARGE SCALE GENOMIC DNA]</scope>
    <source>
        <strain evidence="2">ISS37</strain>
    </source>
</reference>
<dbReference type="OrthoDB" id="10370308at2759"/>
<dbReference type="Proteomes" id="UP000054630">
    <property type="component" value="Unassembled WGS sequence"/>
</dbReference>
<evidence type="ECO:0000256" key="1">
    <source>
        <dbReference type="SAM" id="MobiDB-lite"/>
    </source>
</evidence>
<accession>A0A0V0SK32</accession>
<keyword evidence="3" id="KW-1185">Reference proteome</keyword>
<organism evidence="2 3">
    <name type="scientific">Trichinella nelsoni</name>
    <dbReference type="NCBI Taxonomy" id="6336"/>
    <lineage>
        <taxon>Eukaryota</taxon>
        <taxon>Metazoa</taxon>
        <taxon>Ecdysozoa</taxon>
        <taxon>Nematoda</taxon>
        <taxon>Enoplea</taxon>
        <taxon>Dorylaimia</taxon>
        <taxon>Trichinellida</taxon>
        <taxon>Trichinellidae</taxon>
        <taxon>Trichinella</taxon>
    </lineage>
</organism>
<evidence type="ECO:0000313" key="2">
    <source>
        <dbReference type="EMBL" id="KRX26741.1"/>
    </source>
</evidence>
<name>A0A0V0SK32_9BILA</name>
<comment type="caution">
    <text evidence="2">The sequence shown here is derived from an EMBL/GenBank/DDBJ whole genome shotgun (WGS) entry which is preliminary data.</text>
</comment>
<dbReference type="EMBL" id="JYDL01000006">
    <property type="protein sequence ID" value="KRX26741.1"/>
    <property type="molecule type" value="Genomic_DNA"/>
</dbReference>